<proteinExistence type="predicted"/>
<evidence type="ECO:0000313" key="2">
    <source>
        <dbReference type="EMBL" id="KAG7400319.1"/>
    </source>
</evidence>
<dbReference type="PANTHER" id="PTHR33324">
    <property type="entry name" value="EXPRESSED PROTEIN"/>
    <property type="match status" value="1"/>
</dbReference>
<comment type="caution">
    <text evidence="2">The sequence shown here is derived from an EMBL/GenBank/DDBJ whole genome shotgun (WGS) entry which is preliminary data.</text>
</comment>
<feature type="region of interest" description="Disordered" evidence="1">
    <location>
        <begin position="126"/>
        <end position="185"/>
    </location>
</feature>
<dbReference type="Proteomes" id="UP000693981">
    <property type="component" value="Unassembled WGS sequence"/>
</dbReference>
<dbReference type="EMBL" id="JAGDFL010000033">
    <property type="protein sequence ID" value="KAG7400319.1"/>
    <property type="molecule type" value="Genomic_DNA"/>
</dbReference>
<sequence length="292" mass="32843">MPVSWEADSAQPGGPCSMDVLMRWLSKPGNRKCWQSTKTAAVKEVAAKLRALGITRSIDSVSKKIIRLESQYESTKRWLQQSGQLENLSQGNASRAVQDEVKLRCPRYHELTSIFQYNKVSASHEEQLKAPKVTSGGGKISNVRPHGKERLKKHQLSAQGRRKKPTDQSEQITNSRASKRHKSTGFQPASLVSNHILDLRPASILLNKAPADIHQQETALENITQGETTRSMDQNCLQSEAEVEHRLALAKCQLDGERERQELHTKYVKMILRQNLLSAGIPKKDVDREILL</sequence>
<organism evidence="2 3">
    <name type="scientific">Phytophthora boehmeriae</name>
    <dbReference type="NCBI Taxonomy" id="109152"/>
    <lineage>
        <taxon>Eukaryota</taxon>
        <taxon>Sar</taxon>
        <taxon>Stramenopiles</taxon>
        <taxon>Oomycota</taxon>
        <taxon>Peronosporomycetes</taxon>
        <taxon>Peronosporales</taxon>
        <taxon>Peronosporaceae</taxon>
        <taxon>Phytophthora</taxon>
    </lineage>
</organism>
<evidence type="ECO:0000256" key="1">
    <source>
        <dbReference type="SAM" id="MobiDB-lite"/>
    </source>
</evidence>
<dbReference type="AlphaFoldDB" id="A0A8T1X9A0"/>
<protein>
    <submittedName>
        <fullName evidence="2">Uncharacterized protein</fullName>
    </submittedName>
</protein>
<reference evidence="2" key="1">
    <citation type="submission" date="2021-02" db="EMBL/GenBank/DDBJ databases">
        <authorList>
            <person name="Palmer J.M."/>
        </authorList>
    </citation>
    <scope>NUCLEOTIDE SEQUENCE</scope>
    <source>
        <strain evidence="2">SCRP23</strain>
    </source>
</reference>
<evidence type="ECO:0000313" key="3">
    <source>
        <dbReference type="Proteomes" id="UP000693981"/>
    </source>
</evidence>
<name>A0A8T1X9A0_9STRA</name>
<dbReference type="OrthoDB" id="107343at2759"/>
<feature type="compositionally biased region" description="Basic residues" evidence="1">
    <location>
        <begin position="145"/>
        <end position="164"/>
    </location>
</feature>
<keyword evidence="3" id="KW-1185">Reference proteome</keyword>
<dbReference type="PANTHER" id="PTHR33324:SF2">
    <property type="entry name" value="MYB_SANT-LIKE DNA-BINDING DOMAIN-CONTAINING PROTEIN"/>
    <property type="match status" value="1"/>
</dbReference>
<accession>A0A8T1X9A0</accession>
<gene>
    <name evidence="2" type="ORF">PHYBOEH_006259</name>
</gene>